<evidence type="ECO:0000313" key="2">
    <source>
        <dbReference type="EMBL" id="NML16972.1"/>
    </source>
</evidence>
<protein>
    <submittedName>
        <fullName evidence="2">Uncharacterized protein</fullName>
    </submittedName>
</protein>
<proteinExistence type="predicted"/>
<evidence type="ECO:0000313" key="3">
    <source>
        <dbReference type="Proteomes" id="UP000574067"/>
    </source>
</evidence>
<feature type="region of interest" description="Disordered" evidence="1">
    <location>
        <begin position="1103"/>
        <end position="1122"/>
    </location>
</feature>
<organism evidence="2 3">
    <name type="scientific">Azohydromonas caseinilytica</name>
    <dbReference type="NCBI Taxonomy" id="2728836"/>
    <lineage>
        <taxon>Bacteria</taxon>
        <taxon>Pseudomonadati</taxon>
        <taxon>Pseudomonadota</taxon>
        <taxon>Betaproteobacteria</taxon>
        <taxon>Burkholderiales</taxon>
        <taxon>Sphaerotilaceae</taxon>
        <taxon>Azohydromonas</taxon>
    </lineage>
</organism>
<feature type="compositionally biased region" description="Polar residues" evidence="1">
    <location>
        <begin position="1108"/>
        <end position="1122"/>
    </location>
</feature>
<dbReference type="AlphaFoldDB" id="A0A848FCC3"/>
<reference evidence="2 3" key="1">
    <citation type="submission" date="2020-04" db="EMBL/GenBank/DDBJ databases">
        <title>Azohydromonas sp. isolated from soil.</title>
        <authorList>
            <person name="Dahal R.H."/>
        </authorList>
    </citation>
    <scope>NUCLEOTIDE SEQUENCE [LARGE SCALE GENOMIC DNA]</scope>
    <source>
        <strain evidence="2 3">G-1-1-14</strain>
    </source>
</reference>
<accession>A0A848FCC3</accession>
<sequence>MNLGETTAEQQAAGRCAYRDYRATLLTTVATKLPAGNRYSGWHGPDDAAAEPEHTFSVFRHRIEALREHLYYHYYDSWHGLVEDPDALARRALAIPGDLRLSYPLAVRIFHAVLGIFTPARVALWIAKHQLRGVRSYRGRQLVFAALVRRWFTSGRQLEYTPALDFIFRHAQGPASHELLQSLEHKDLCWLRACYKVGERSMAQLASRLKGPLEGNDGPLVELLVDEGVICSAEELTAWPCRCRPAYLRVIDRHSQQDFASARTIVRRLVQLGVAPGAIVNACQGGTPDFQPRQFEENLALLEAHRIEVRPLAEAVGKLLWTAPAARWRFLLDILKLNDAAELARFTDFLAAHAEPNARLANALIERGTSPQGLAACQSVLMLDTRDSEAPVHALQRIAGPPFSFGAEDFGHVRGYARDSSSLDTFLDALARHSLTAPAEVLAFERCYQAFQSEWLSPLLDVAVPRRGQATAAELADWVYRAGRIGHVEACAIGAHLLGLRSLPDLERLLAVAPLGASVLRYLIVDKRLATLKSLLDWFYDRAAGVLEMKLWRPLGDFERFSLDDAFDRCCYTRVSHNISCLHEAAHSRVQALLGPRPLGLDATALAAYDEARQQVIETQRRAVLEDAGRIMPMTGGVLFTSLLEVASPEQAEARLAVVAPLLDELLAGRGPTDPTLADIEAEAVALVYETTPGNVEQLWSSVTGRQSDLASLVLADHYPMRWRKVHRRLRDGAQLNIKNLSAIARLPALVSNIRAHWSSSMFDACKGLRPSQFRAAADVDGLAHHLAVLCSLAYGDEQVDGNLRRWEQIRESLLAGSVPYEELEQLQTFIDTTLPDALAVLASSRLGRLSDNDARLLERQLGAPVPDDVAGMAARLQSAIAATLHKVQTTSRRWLARERGKFPKVRDGQAETVLRAIASKAPATFFARQAVALCTRYNVDMWKEPRHSHLVVFDPAQRCMAGMAMLFLEVVPAIDPERPALIIRALNPVARYASQHDVATIVDAFFDTALSIAADNALAAVAFPGDGGMDLLSNVPAVQRDIQKRYVGRAGRYLSHKAMPSAHGRRLDRPARVDAPFDGYARGGGGNVSSLYVIWRGGEQALPASSADPSQRQEAAWTTTA</sequence>
<name>A0A848FCC3_9BURK</name>
<comment type="caution">
    <text evidence="2">The sequence shown here is derived from an EMBL/GenBank/DDBJ whole genome shotgun (WGS) entry which is preliminary data.</text>
</comment>
<dbReference type="Proteomes" id="UP000574067">
    <property type="component" value="Unassembled WGS sequence"/>
</dbReference>
<evidence type="ECO:0000256" key="1">
    <source>
        <dbReference type="SAM" id="MobiDB-lite"/>
    </source>
</evidence>
<keyword evidence="3" id="KW-1185">Reference proteome</keyword>
<gene>
    <name evidence="2" type="ORF">HHL10_18485</name>
</gene>
<dbReference type="EMBL" id="JABBFW010000014">
    <property type="protein sequence ID" value="NML16972.1"/>
    <property type="molecule type" value="Genomic_DNA"/>
</dbReference>